<keyword evidence="3" id="KW-0227">DNA damage</keyword>
<feature type="compositionally biased region" description="Polar residues" evidence="6">
    <location>
        <begin position="282"/>
        <end position="295"/>
    </location>
</feature>
<dbReference type="Gene3D" id="3.60.15.10">
    <property type="entry name" value="Ribonuclease Z/Hydroxyacylglutathione hydrolase-like"/>
    <property type="match status" value="1"/>
</dbReference>
<evidence type="ECO:0000256" key="5">
    <source>
        <dbReference type="ARBA" id="ARBA00023242"/>
    </source>
</evidence>
<feature type="region of interest" description="Disordered" evidence="6">
    <location>
        <begin position="107"/>
        <end position="132"/>
    </location>
</feature>
<dbReference type="Pfam" id="PF00536">
    <property type="entry name" value="SAM_1"/>
    <property type="match status" value="1"/>
</dbReference>
<feature type="region of interest" description="Disordered" evidence="6">
    <location>
        <begin position="1"/>
        <end position="59"/>
    </location>
</feature>
<dbReference type="OrthoDB" id="262529at2759"/>
<evidence type="ECO:0000256" key="4">
    <source>
        <dbReference type="ARBA" id="ARBA00023204"/>
    </source>
</evidence>
<dbReference type="EMBL" id="BNJQ01000027">
    <property type="protein sequence ID" value="GHP10002.1"/>
    <property type="molecule type" value="Genomic_DNA"/>
</dbReference>
<dbReference type="GO" id="GO:0005634">
    <property type="term" value="C:nucleus"/>
    <property type="evidence" value="ECO:0007669"/>
    <property type="project" value="UniProtKB-SubCell"/>
</dbReference>
<dbReference type="PANTHER" id="PTHR23240">
    <property type="entry name" value="DNA CROSS-LINK REPAIR PROTEIN PSO2/SNM1-RELATED"/>
    <property type="match status" value="1"/>
</dbReference>
<dbReference type="SMART" id="SM00849">
    <property type="entry name" value="Lactamase_B"/>
    <property type="match status" value="1"/>
</dbReference>
<dbReference type="PANTHER" id="PTHR23240:SF6">
    <property type="entry name" value="DNA CROSS-LINK REPAIR 1A PROTEIN"/>
    <property type="match status" value="1"/>
</dbReference>
<dbReference type="SMART" id="SM00454">
    <property type="entry name" value="SAM"/>
    <property type="match status" value="1"/>
</dbReference>
<feature type="compositionally biased region" description="Acidic residues" evidence="6">
    <location>
        <begin position="209"/>
        <end position="218"/>
    </location>
</feature>
<protein>
    <recommendedName>
        <fullName evidence="7">SAM domain-containing protein</fullName>
    </recommendedName>
</protein>
<comment type="caution">
    <text evidence="8">The sequence shown here is derived from an EMBL/GenBank/DDBJ whole genome shotgun (WGS) entry which is preliminary data.</text>
</comment>
<dbReference type="InterPro" id="IPR036866">
    <property type="entry name" value="RibonucZ/Hydroxyglut_hydro"/>
</dbReference>
<comment type="similarity">
    <text evidence="2">Belongs to the DNA repair metallo-beta-lactamase (DRMBL) family.</text>
</comment>
<dbReference type="AlphaFoldDB" id="A0A830HSB2"/>
<dbReference type="PROSITE" id="PS50105">
    <property type="entry name" value="SAM_DOMAIN"/>
    <property type="match status" value="1"/>
</dbReference>
<dbReference type="Gene3D" id="1.10.150.50">
    <property type="entry name" value="Transcription Factor, Ets-1"/>
    <property type="match status" value="1"/>
</dbReference>
<dbReference type="CDD" id="cd16273">
    <property type="entry name" value="SNM1A-1C-like_MBL-fold"/>
    <property type="match status" value="1"/>
</dbReference>
<dbReference type="InterPro" id="IPR013761">
    <property type="entry name" value="SAM/pointed_sf"/>
</dbReference>
<dbReference type="GO" id="GO:0036297">
    <property type="term" value="P:interstrand cross-link repair"/>
    <property type="evidence" value="ECO:0007669"/>
    <property type="project" value="TreeGrafter"/>
</dbReference>
<organism evidence="8 9">
    <name type="scientific">Pycnococcus provasolii</name>
    <dbReference type="NCBI Taxonomy" id="41880"/>
    <lineage>
        <taxon>Eukaryota</taxon>
        <taxon>Viridiplantae</taxon>
        <taxon>Chlorophyta</taxon>
        <taxon>Pseudoscourfieldiophyceae</taxon>
        <taxon>Pseudoscourfieldiales</taxon>
        <taxon>Pycnococcaceae</taxon>
        <taxon>Pycnococcus</taxon>
    </lineage>
</organism>
<feature type="region of interest" description="Disordered" evidence="6">
    <location>
        <begin position="277"/>
        <end position="356"/>
    </location>
</feature>
<evidence type="ECO:0000313" key="9">
    <source>
        <dbReference type="Proteomes" id="UP000660262"/>
    </source>
</evidence>
<feature type="domain" description="SAM" evidence="7">
    <location>
        <begin position="220"/>
        <end position="283"/>
    </location>
</feature>
<comment type="subcellular location">
    <subcellularLocation>
        <location evidence="1">Nucleus</location>
    </subcellularLocation>
</comment>
<dbReference type="GO" id="GO:0003684">
    <property type="term" value="F:damaged DNA binding"/>
    <property type="evidence" value="ECO:0007669"/>
    <property type="project" value="TreeGrafter"/>
</dbReference>
<evidence type="ECO:0000256" key="2">
    <source>
        <dbReference type="ARBA" id="ARBA00010304"/>
    </source>
</evidence>
<dbReference type="Gene3D" id="3.40.50.12650">
    <property type="match status" value="1"/>
</dbReference>
<dbReference type="GO" id="GO:0006303">
    <property type="term" value="P:double-strand break repair via nonhomologous end joining"/>
    <property type="evidence" value="ECO:0007669"/>
    <property type="project" value="TreeGrafter"/>
</dbReference>
<dbReference type="CDD" id="cd09487">
    <property type="entry name" value="SAM_superfamily"/>
    <property type="match status" value="1"/>
</dbReference>
<dbReference type="Pfam" id="PF12706">
    <property type="entry name" value="Lactamase_B_2"/>
    <property type="match status" value="1"/>
</dbReference>
<dbReference type="Proteomes" id="UP000660262">
    <property type="component" value="Unassembled WGS sequence"/>
</dbReference>
<dbReference type="GO" id="GO:0035312">
    <property type="term" value="F:5'-3' DNA exonuclease activity"/>
    <property type="evidence" value="ECO:0007669"/>
    <property type="project" value="TreeGrafter"/>
</dbReference>
<dbReference type="InterPro" id="IPR001660">
    <property type="entry name" value="SAM"/>
</dbReference>
<dbReference type="InterPro" id="IPR001279">
    <property type="entry name" value="Metallo-B-lactamas"/>
</dbReference>
<evidence type="ECO:0000256" key="6">
    <source>
        <dbReference type="SAM" id="MobiDB-lite"/>
    </source>
</evidence>
<evidence type="ECO:0000259" key="7">
    <source>
        <dbReference type="PROSITE" id="PS50105"/>
    </source>
</evidence>
<name>A0A830HSB2_9CHLO</name>
<evidence type="ECO:0000256" key="1">
    <source>
        <dbReference type="ARBA" id="ARBA00004123"/>
    </source>
</evidence>
<dbReference type="SUPFAM" id="SSF56281">
    <property type="entry name" value="Metallo-hydrolase/oxidoreductase"/>
    <property type="match status" value="1"/>
</dbReference>
<keyword evidence="4" id="KW-0234">DNA repair</keyword>
<proteinExistence type="inferred from homology"/>
<feature type="region of interest" description="Disordered" evidence="6">
    <location>
        <begin position="148"/>
        <end position="169"/>
    </location>
</feature>
<sequence>MSDMNPPNVPPLSLSRSTSSFHAHAVSPRRMHPAGFSTDKNDDDGFGNHDDAENSAPAPYVPAPAYAAYGYAHGTAVETPACRESNLMLLHGHGGRPLVPLAGSHQEWSSGGGGGGVVLQQRQNSPGGEHFRCGGQLIRSSVVTPLGLGSRHTFPNQNNVGSADRPGDRPLQQLLQEESHLLQLQAHHAGPRGDDSDKSKDVLPADGIAPEEVEEEEERLPRELLGEFLSSLSLTHLLDVFQAQDITYDVLPLLTDDDLSELGVTSLTTRQLFIKAARSPKSKNQNNNNTASSSPQKKKLKNTTTTNTTIQMQLGFGGRLEKPPLAPPQAQPAAAAVATTTNNNKKTNTSQQPPPWCMPLDGTRVVVDCFQAKHRRWLKAHFGGTQVTPLFFLTHFHSDHYGGLTKGFNEGTIYCTHATAQLVTRKVGVNASYVRTLPLDTPTPIDDGITVTLVDANHCPGAAMLLFRLPSGRLVLHTGDMRYDATAFQANAHLAAAAQASARGTRMRVVLDTTYAEPKHTFAPQRELVEYVVSAVQMETFRSQSTLFLFGTYALGKERVVREVAQRLGRKVCVTNDKKLVWDCVFGSEEKPWWTTNAWETNLHVCPIWRLNFKNLAAELKSKRHTYSTIVAFAPTGWALGGKPGQAAPTAANNSLGVTREQKGSAILYRVPYSEHSSFPELRAFLQWLKPSEVLPHVGNDGAWKMQRMIRALVAPETSSKK</sequence>
<dbReference type="SUPFAM" id="SSF47769">
    <property type="entry name" value="SAM/Pointed domain"/>
    <property type="match status" value="1"/>
</dbReference>
<evidence type="ECO:0000313" key="8">
    <source>
        <dbReference type="EMBL" id="GHP10002.1"/>
    </source>
</evidence>
<keyword evidence="5" id="KW-0539">Nucleus</keyword>
<feature type="compositionally biased region" description="Low complexity" evidence="6">
    <location>
        <begin position="331"/>
        <end position="351"/>
    </location>
</feature>
<accession>A0A830HSB2</accession>
<feature type="region of interest" description="Disordered" evidence="6">
    <location>
        <begin position="185"/>
        <end position="219"/>
    </location>
</feature>
<keyword evidence="9" id="KW-1185">Reference proteome</keyword>
<dbReference type="Pfam" id="PF07522">
    <property type="entry name" value="DRMBL"/>
    <property type="match status" value="1"/>
</dbReference>
<feature type="compositionally biased region" description="Basic and acidic residues" evidence="6">
    <location>
        <begin position="191"/>
        <end position="203"/>
    </location>
</feature>
<evidence type="ECO:0000256" key="3">
    <source>
        <dbReference type="ARBA" id="ARBA00022763"/>
    </source>
</evidence>
<gene>
    <name evidence="8" type="ORF">PPROV_000873500</name>
</gene>
<dbReference type="InterPro" id="IPR011084">
    <property type="entry name" value="DRMBL"/>
</dbReference>
<reference evidence="8" key="1">
    <citation type="submission" date="2020-10" db="EMBL/GenBank/DDBJ databases">
        <title>Unveiling of a novel bifunctional photoreceptor, Dualchrome1, isolated from a cosmopolitan green alga.</title>
        <authorList>
            <person name="Suzuki S."/>
            <person name="Kawachi M."/>
        </authorList>
    </citation>
    <scope>NUCLEOTIDE SEQUENCE</scope>
    <source>
        <strain evidence="8">NIES 2893</strain>
    </source>
</reference>